<feature type="domain" description="Exodeoxyribonuclease X-like C-terminal" evidence="4">
    <location>
        <begin position="170"/>
        <end position="197"/>
    </location>
</feature>
<evidence type="ECO:0000313" key="5">
    <source>
        <dbReference type="EMBL" id="RHF69693.1"/>
    </source>
</evidence>
<dbReference type="Proteomes" id="UP000284676">
    <property type="component" value="Unassembled WGS sequence"/>
</dbReference>
<comment type="similarity">
    <text evidence="1">Belongs to the RAD52 family.</text>
</comment>
<evidence type="ECO:0000259" key="4">
    <source>
        <dbReference type="Pfam" id="PF20600"/>
    </source>
</evidence>
<protein>
    <recommendedName>
        <fullName evidence="4">Exodeoxyribonuclease X-like C-terminal domain-containing protein</fullName>
    </recommendedName>
</protein>
<evidence type="ECO:0000313" key="6">
    <source>
        <dbReference type="Proteomes" id="UP000284676"/>
    </source>
</evidence>
<gene>
    <name evidence="5" type="ORF">DW663_12450</name>
</gene>
<evidence type="ECO:0000256" key="2">
    <source>
        <dbReference type="ARBA" id="ARBA00022763"/>
    </source>
</evidence>
<comment type="caution">
    <text evidence="5">The sequence shown here is derived from an EMBL/GenBank/DDBJ whole genome shotgun (WGS) entry which is preliminary data.</text>
</comment>
<dbReference type="RefSeq" id="WP_118234757.1">
    <property type="nucleotide sequence ID" value="NZ_DAWDOM010000187.1"/>
</dbReference>
<proteinExistence type="inferred from homology"/>
<name>A0A414PMK8_FUSMR</name>
<keyword evidence="3" id="KW-0234">DNA repair</keyword>
<dbReference type="Pfam" id="PF20600">
    <property type="entry name" value="ExoX-like_C"/>
    <property type="match status" value="1"/>
</dbReference>
<reference evidence="5 6" key="1">
    <citation type="submission" date="2018-08" db="EMBL/GenBank/DDBJ databases">
        <title>A genome reference for cultivated species of the human gut microbiota.</title>
        <authorList>
            <person name="Zou Y."/>
            <person name="Xue W."/>
            <person name="Luo G."/>
        </authorList>
    </citation>
    <scope>NUCLEOTIDE SEQUENCE [LARGE SCALE GENOMIC DNA]</scope>
    <source>
        <strain evidence="5 6">AM25-1</strain>
    </source>
</reference>
<dbReference type="EMBL" id="QRHL01000044">
    <property type="protein sequence ID" value="RHF69693.1"/>
    <property type="molecule type" value="Genomic_DNA"/>
</dbReference>
<accession>A0A414PMK8</accession>
<evidence type="ECO:0000256" key="3">
    <source>
        <dbReference type="ARBA" id="ARBA00023204"/>
    </source>
</evidence>
<dbReference type="Pfam" id="PF04098">
    <property type="entry name" value="Rad52_Rad22"/>
    <property type="match status" value="1"/>
</dbReference>
<organism evidence="5 6">
    <name type="scientific">Fusobacterium mortiferum</name>
    <dbReference type="NCBI Taxonomy" id="850"/>
    <lineage>
        <taxon>Bacteria</taxon>
        <taxon>Fusobacteriati</taxon>
        <taxon>Fusobacteriota</taxon>
        <taxon>Fusobacteriia</taxon>
        <taxon>Fusobacteriales</taxon>
        <taxon>Fusobacteriaceae</taxon>
        <taxon>Fusobacterium</taxon>
    </lineage>
</organism>
<dbReference type="InterPro" id="IPR041247">
    <property type="entry name" value="Rad52_fam"/>
</dbReference>
<dbReference type="InterPro" id="IPR046768">
    <property type="entry name" value="ExoX-like_C"/>
</dbReference>
<dbReference type="GO" id="GO:0006281">
    <property type="term" value="P:DNA repair"/>
    <property type="evidence" value="ECO:0007669"/>
    <property type="project" value="UniProtKB-KW"/>
</dbReference>
<sequence length="211" mass="24085">MDKLLEKLREPFAREELEFRVGAVNKDKMEGLALAYVQARAIQNRLDELFGIDGWTVSYREVSAGFICSLSIKINDRWITKEDGASMTEYESIKGGISNAFKRVASSGFGIGRYLYKAKNKWYPVRQQGKGYVFTIEPELELEDNNLTFKKLEAEKDEPKVVGSSKIVIEFGKYKGLTLHEIYDRDINYIKYLKANAKDKKISQACAELIA</sequence>
<keyword evidence="2" id="KW-0227">DNA damage</keyword>
<evidence type="ECO:0000256" key="1">
    <source>
        <dbReference type="ARBA" id="ARBA00006638"/>
    </source>
</evidence>
<dbReference type="AlphaFoldDB" id="A0A414PMK8"/>